<accession>A0A0E9M0M3</accession>
<evidence type="ECO:0000313" key="2">
    <source>
        <dbReference type="Proteomes" id="UP000032900"/>
    </source>
</evidence>
<protein>
    <submittedName>
        <fullName evidence="1">Uncharacterized protein</fullName>
    </submittedName>
</protein>
<keyword evidence="2" id="KW-1185">Reference proteome</keyword>
<sequence length="75" mass="8472">MNGKFVDYIGEVGKTDSMYYYLHDHVRAMGDISSGVVIQKLADGSGIDYHLIKNRLLAMVLIMAIAEPMEKPRKR</sequence>
<dbReference type="EMBL" id="BAZW01000038">
    <property type="protein sequence ID" value="GAO31098.1"/>
    <property type="molecule type" value="Genomic_DNA"/>
</dbReference>
<dbReference type="Proteomes" id="UP000032900">
    <property type="component" value="Unassembled WGS sequence"/>
</dbReference>
<name>A0A0E9M0M3_9BACT</name>
<reference evidence="1 2" key="1">
    <citation type="journal article" date="2015" name="Microbes Environ.">
        <title>Distribution and evolution of nitrogen fixation genes in the phylum bacteroidetes.</title>
        <authorList>
            <person name="Inoue J."/>
            <person name="Oshima K."/>
            <person name="Suda W."/>
            <person name="Sakamoto M."/>
            <person name="Iino T."/>
            <person name="Noda S."/>
            <person name="Hongoh Y."/>
            <person name="Hattori M."/>
            <person name="Ohkuma M."/>
        </authorList>
    </citation>
    <scope>NUCLEOTIDE SEQUENCE [LARGE SCALE GENOMIC DNA]</scope>
    <source>
        <strain evidence="1">JCM 15548</strain>
    </source>
</reference>
<evidence type="ECO:0000313" key="1">
    <source>
        <dbReference type="EMBL" id="GAO31098.1"/>
    </source>
</evidence>
<organism evidence="1 2">
    <name type="scientific">Geofilum rubicundum JCM 15548</name>
    <dbReference type="NCBI Taxonomy" id="1236989"/>
    <lineage>
        <taxon>Bacteria</taxon>
        <taxon>Pseudomonadati</taxon>
        <taxon>Bacteroidota</taxon>
        <taxon>Bacteroidia</taxon>
        <taxon>Marinilabiliales</taxon>
        <taxon>Marinilabiliaceae</taxon>
        <taxon>Geofilum</taxon>
    </lineage>
</organism>
<proteinExistence type="predicted"/>
<gene>
    <name evidence="1" type="ORF">JCM15548_13434</name>
</gene>
<dbReference type="AlphaFoldDB" id="A0A0E9M0M3"/>
<comment type="caution">
    <text evidence="1">The sequence shown here is derived from an EMBL/GenBank/DDBJ whole genome shotgun (WGS) entry which is preliminary data.</text>
</comment>